<evidence type="ECO:0000313" key="4">
    <source>
        <dbReference type="RefSeq" id="XP_050553810.1"/>
    </source>
</evidence>
<dbReference type="OrthoDB" id="6334967at2759"/>
<proteinExistence type="predicted"/>
<dbReference type="Proteomes" id="UP000829999">
    <property type="component" value="Chromosome 13"/>
</dbReference>
<evidence type="ECO:0000256" key="1">
    <source>
        <dbReference type="SAM" id="Phobius"/>
    </source>
</evidence>
<gene>
    <name evidence="4 5" type="primary">LOC118270399</name>
</gene>
<dbReference type="AlphaFoldDB" id="A0A9R0DVF3"/>
<dbReference type="GO" id="GO:0016020">
    <property type="term" value="C:membrane"/>
    <property type="evidence" value="ECO:0007669"/>
    <property type="project" value="TreeGrafter"/>
</dbReference>
<organism evidence="3 4">
    <name type="scientific">Spodoptera frugiperda</name>
    <name type="common">Fall armyworm</name>
    <dbReference type="NCBI Taxonomy" id="7108"/>
    <lineage>
        <taxon>Eukaryota</taxon>
        <taxon>Metazoa</taxon>
        <taxon>Ecdysozoa</taxon>
        <taxon>Arthropoda</taxon>
        <taxon>Hexapoda</taxon>
        <taxon>Insecta</taxon>
        <taxon>Pterygota</taxon>
        <taxon>Neoptera</taxon>
        <taxon>Endopterygota</taxon>
        <taxon>Lepidoptera</taxon>
        <taxon>Glossata</taxon>
        <taxon>Ditrysia</taxon>
        <taxon>Noctuoidea</taxon>
        <taxon>Noctuidae</taxon>
        <taxon>Amphipyrinae</taxon>
        <taxon>Spodoptera</taxon>
    </lineage>
</organism>
<feature type="transmembrane region" description="Helical" evidence="1">
    <location>
        <begin position="236"/>
        <end position="262"/>
    </location>
</feature>
<dbReference type="PANTHER" id="PTHR21879:SF4">
    <property type="entry name" value="OSIRIS 17, ISOFORM C"/>
    <property type="match status" value="1"/>
</dbReference>
<accession>A0A9R0DVF3</accession>
<dbReference type="RefSeq" id="XP_050553810.1">
    <property type="nucleotide sequence ID" value="XM_050697853.1"/>
</dbReference>
<evidence type="ECO:0000256" key="2">
    <source>
        <dbReference type="SAM" id="SignalP"/>
    </source>
</evidence>
<dbReference type="InterPro" id="IPR012464">
    <property type="entry name" value="DUF1676"/>
</dbReference>
<dbReference type="RefSeq" id="XP_050553811.1">
    <property type="nucleotide sequence ID" value="XM_050697854.1"/>
</dbReference>
<evidence type="ECO:0000313" key="5">
    <source>
        <dbReference type="RefSeq" id="XP_050553811.1"/>
    </source>
</evidence>
<dbReference type="CTD" id="40774"/>
<sequence length="616" mass="68434">MAGHNEVRNKNKMCINTIAKFILIVLISVKQVQCSEDDEIAKRMKIIESVSGRYFSDVYQNGTFRTGNVLWDDILNKCTVTPSVSCLQKNVYTYLDDRLGMNGDVEVASGVCFKKNNVDINKYSKEANTIYLTGTDSAEEKARYMEEENEVDDEEPDSPFEEITDALYDKSVKFLVTHDMKLTLPEMFFKGATLRVSPRALTKTGALVHIDLEPQESNGEGRLFFKKIKKYIKKKLITAAIAIILVIKLIALKLVFVLPLIMGVTTAKKMFLKLLLFVFPALSHIFKLCSWYHQNYHTTKYHHHHHLITHHHKGPHHQPYGGHVSHPSTIVVRPHSAGPPPVSEHFESENWPLSGAPLGTDYIIGDIHRNAISNFKPTLNDANDINAWGLGMPPGPSNVGEVAVSSNIAQNVAASASIPQRVVVANTGRPVGPPNPYYRATKKVTPKDPLLAEKEALIRAASIAARAPPSPVRDEILRVSAVKLKETNRIKAETELVKQQQQILAAQDPETIAAEKFYGALVDNVDALLGQMGATDLGCRERAVCSLYGDPFKHTPYSNLVSGHLSKDSSELVPAGDSMMAINYYRYVQAARDGQEQKDCLVSYPNCDIDFNKTGK</sequence>
<reference evidence="4 5" key="1">
    <citation type="submission" date="2025-04" db="UniProtKB">
        <authorList>
            <consortium name="RefSeq"/>
        </authorList>
    </citation>
    <scope>IDENTIFICATION</scope>
    <source>
        <tissue evidence="4 5">Whole larval tissue</tissue>
    </source>
</reference>
<keyword evidence="3" id="KW-1185">Reference proteome</keyword>
<name>A0A9R0DVF3_SPOFR</name>
<feature type="signal peptide" evidence="2">
    <location>
        <begin position="1"/>
        <end position="34"/>
    </location>
</feature>
<protein>
    <submittedName>
        <fullName evidence="4 5">Uncharacterized protein LOC118270399</fullName>
    </submittedName>
</protein>
<evidence type="ECO:0000313" key="3">
    <source>
        <dbReference type="Proteomes" id="UP000829999"/>
    </source>
</evidence>
<keyword evidence="1" id="KW-0812">Transmembrane</keyword>
<keyword evidence="1" id="KW-0472">Membrane</keyword>
<feature type="chain" id="PRO_5044700625" evidence="2">
    <location>
        <begin position="35"/>
        <end position="616"/>
    </location>
</feature>
<dbReference type="Pfam" id="PF07898">
    <property type="entry name" value="DUF1676"/>
    <property type="match status" value="1"/>
</dbReference>
<dbReference type="GeneID" id="118270399"/>
<keyword evidence="2" id="KW-0732">Signal</keyword>
<keyword evidence="1" id="KW-1133">Transmembrane helix</keyword>
<dbReference type="PANTHER" id="PTHR21879">
    <property type="entry name" value="FI03362P-RELATED-RELATED"/>
    <property type="match status" value="1"/>
</dbReference>